<accession>A0A2N0BN40</accession>
<name>A0A2N0BN40_9LEPT</name>
<reference evidence="1" key="1">
    <citation type="submission" date="2017-07" db="EMBL/GenBank/DDBJ databases">
        <title>Leptospira spp. isolated from tropical soils.</title>
        <authorList>
            <person name="Thibeaux R."/>
            <person name="Iraola G."/>
            <person name="Ferres I."/>
            <person name="Bierque E."/>
            <person name="Girault D."/>
            <person name="Soupe-Gilbert M.-E."/>
            <person name="Picardeau M."/>
            <person name="Goarant C."/>
        </authorList>
    </citation>
    <scope>NUCLEOTIDE SEQUENCE [LARGE SCALE GENOMIC DNA]</scope>
    <source>
        <strain evidence="1">ATI7-C-A5</strain>
    </source>
</reference>
<accession>A0A2N0B823</accession>
<evidence type="ECO:0000313" key="1">
    <source>
        <dbReference type="EMBL" id="PJZ92648.1"/>
    </source>
</evidence>
<comment type="caution">
    <text evidence="1">The sequence shown here is derived from an EMBL/GenBank/DDBJ whole genome shotgun (WGS) entry which is preliminary data.</text>
</comment>
<dbReference type="EMBL" id="NPEF01000117">
    <property type="protein sequence ID" value="PJZ92648.1"/>
    <property type="molecule type" value="Genomic_DNA"/>
</dbReference>
<proteinExistence type="predicted"/>
<sequence length="60" mass="6711">MISFRIVFSDRAGIREPEVGAVREGFGEFLQYGNLPFADAAQAARKFRESSHTDKGSRFS</sequence>
<protein>
    <submittedName>
        <fullName evidence="1">Uncharacterized protein</fullName>
    </submittedName>
</protein>
<gene>
    <name evidence="1" type="ORF">CH379_12045</name>
</gene>
<dbReference type="AlphaFoldDB" id="A0A2N0BN40"/>
<organism evidence="1">
    <name type="scientific">Leptospira ellisii</name>
    <dbReference type="NCBI Taxonomy" id="2023197"/>
    <lineage>
        <taxon>Bacteria</taxon>
        <taxon>Pseudomonadati</taxon>
        <taxon>Spirochaetota</taxon>
        <taxon>Spirochaetia</taxon>
        <taxon>Leptospirales</taxon>
        <taxon>Leptospiraceae</taxon>
        <taxon>Leptospira</taxon>
    </lineage>
</organism>